<dbReference type="Proteomes" id="UP001295444">
    <property type="component" value="Chromosome 04"/>
</dbReference>
<accession>A0AAD1S257</accession>
<gene>
    <name evidence="1" type="ORF">PECUL_23A033862</name>
</gene>
<sequence length="132" mass="14946">MVRYRPHKAKWAASLTKCRRVTVLESRHRRMNIRLRGIPERVGGEDLLHFIRRLIAKMGLIGGADPSPVISVFRVRKDRAPRDTIIVTKDVTARDNVMARPSAPGLVSPLYVSHKETLPTLAAQRLPPIRVK</sequence>
<name>A0AAD1S257_PELCU</name>
<proteinExistence type="predicted"/>
<reference evidence="1" key="1">
    <citation type="submission" date="2022-03" db="EMBL/GenBank/DDBJ databases">
        <authorList>
            <person name="Alioto T."/>
            <person name="Alioto T."/>
            <person name="Gomez Garrido J."/>
        </authorList>
    </citation>
    <scope>NUCLEOTIDE SEQUENCE</scope>
</reference>
<dbReference type="AlphaFoldDB" id="A0AAD1S257"/>
<evidence type="ECO:0000313" key="1">
    <source>
        <dbReference type="EMBL" id="CAH2285981.1"/>
    </source>
</evidence>
<protein>
    <submittedName>
        <fullName evidence="1">Uncharacterized protein</fullName>
    </submittedName>
</protein>
<keyword evidence="2" id="KW-1185">Reference proteome</keyword>
<dbReference type="EMBL" id="OW240915">
    <property type="protein sequence ID" value="CAH2285981.1"/>
    <property type="molecule type" value="Genomic_DNA"/>
</dbReference>
<evidence type="ECO:0000313" key="2">
    <source>
        <dbReference type="Proteomes" id="UP001295444"/>
    </source>
</evidence>
<organism evidence="1 2">
    <name type="scientific">Pelobates cultripes</name>
    <name type="common">Western spadefoot toad</name>
    <dbReference type="NCBI Taxonomy" id="61616"/>
    <lineage>
        <taxon>Eukaryota</taxon>
        <taxon>Metazoa</taxon>
        <taxon>Chordata</taxon>
        <taxon>Craniata</taxon>
        <taxon>Vertebrata</taxon>
        <taxon>Euteleostomi</taxon>
        <taxon>Amphibia</taxon>
        <taxon>Batrachia</taxon>
        <taxon>Anura</taxon>
        <taxon>Pelobatoidea</taxon>
        <taxon>Pelobatidae</taxon>
        <taxon>Pelobates</taxon>
    </lineage>
</organism>